<keyword evidence="2" id="KW-1185">Reference proteome</keyword>
<comment type="caution">
    <text evidence="1">The sequence shown here is derived from an EMBL/GenBank/DDBJ whole genome shotgun (WGS) entry which is preliminary data.</text>
</comment>
<organism evidence="1 2">
    <name type="scientific">Flavobacterium cerinum</name>
    <dbReference type="NCBI Taxonomy" id="2502784"/>
    <lineage>
        <taxon>Bacteria</taxon>
        <taxon>Pseudomonadati</taxon>
        <taxon>Bacteroidota</taxon>
        <taxon>Flavobacteriia</taxon>
        <taxon>Flavobacteriales</taxon>
        <taxon>Flavobacteriaceae</taxon>
        <taxon>Flavobacterium</taxon>
    </lineage>
</organism>
<dbReference type="PROSITE" id="PS51257">
    <property type="entry name" value="PROKAR_LIPOPROTEIN"/>
    <property type="match status" value="1"/>
</dbReference>
<reference evidence="1 2" key="1">
    <citation type="submission" date="2019-01" db="EMBL/GenBank/DDBJ databases">
        <title>Flavobacterium sp. nov.,isolated from freshwater.</title>
        <authorList>
            <person name="Zhang R."/>
            <person name="Du Z.-J."/>
        </authorList>
    </citation>
    <scope>NUCLEOTIDE SEQUENCE [LARGE SCALE GENOMIC DNA]</scope>
    <source>
        <strain evidence="1 2">1E403</strain>
    </source>
</reference>
<gene>
    <name evidence="1" type="ORF">EPI11_04430</name>
</gene>
<dbReference type="Proteomes" id="UP000287527">
    <property type="component" value="Unassembled WGS sequence"/>
</dbReference>
<name>A0A3S3RL12_9FLAO</name>
<accession>A0A3S3RL12</accession>
<evidence type="ECO:0000313" key="2">
    <source>
        <dbReference type="Proteomes" id="UP000287527"/>
    </source>
</evidence>
<evidence type="ECO:0000313" key="1">
    <source>
        <dbReference type="EMBL" id="RWX02471.1"/>
    </source>
</evidence>
<protein>
    <recommendedName>
        <fullName evidence="3">Lipocalin-like domain-containing protein</fullName>
    </recommendedName>
</protein>
<dbReference type="EMBL" id="SBII01000002">
    <property type="protein sequence ID" value="RWX02471.1"/>
    <property type="molecule type" value="Genomic_DNA"/>
</dbReference>
<sequence>MKNLKIVLFSVLAMGAVLTSCSKDDDGGGTGGKIEGKWILSKTGAVVSGKEILIDYTGHNPKCEKDYTEIVAGGVAKYVDFEGDTCEKNTFEDKWTKNGNTLIMGEGTDAETSTILKLTGGELKLKTVTTFGGETMTEINLYKRG</sequence>
<dbReference type="OrthoDB" id="1356626at2"/>
<evidence type="ECO:0008006" key="3">
    <source>
        <dbReference type="Google" id="ProtNLM"/>
    </source>
</evidence>
<proteinExistence type="predicted"/>
<dbReference type="RefSeq" id="WP_128388743.1">
    <property type="nucleotide sequence ID" value="NZ_SBII01000002.1"/>
</dbReference>
<dbReference type="AlphaFoldDB" id="A0A3S3RL12"/>